<organism evidence="2 3">
    <name type="scientific">SAR92 clade bacterium H455</name>
    <dbReference type="NCBI Taxonomy" id="2974818"/>
    <lineage>
        <taxon>Bacteria</taxon>
        <taxon>Pseudomonadati</taxon>
        <taxon>Pseudomonadota</taxon>
        <taxon>Gammaproteobacteria</taxon>
        <taxon>Cellvibrionales</taxon>
        <taxon>Porticoccaceae</taxon>
        <taxon>SAR92 clade</taxon>
    </lineage>
</organism>
<reference evidence="2" key="1">
    <citation type="submission" date="2022-08" db="EMBL/GenBank/DDBJ databases">
        <title>Catabolic pathway analysis in culturable SAR92 clade bacteria reveals their overlooked roles in DMSP degradation in coastal seas.</title>
        <authorList>
            <person name="He X."/>
            <person name="Zhang X."/>
            <person name="Zhang Y."/>
        </authorList>
    </citation>
    <scope>NUCLEOTIDE SEQUENCE</scope>
    <source>
        <strain evidence="2">H455</strain>
    </source>
</reference>
<evidence type="ECO:0000313" key="2">
    <source>
        <dbReference type="EMBL" id="UVW35854.1"/>
    </source>
</evidence>
<dbReference type="InterPro" id="IPR000073">
    <property type="entry name" value="AB_hydrolase_1"/>
</dbReference>
<proteinExistence type="predicted"/>
<dbReference type="Proteomes" id="UP001059934">
    <property type="component" value="Chromosome"/>
</dbReference>
<evidence type="ECO:0000259" key="1">
    <source>
        <dbReference type="Pfam" id="PF00561"/>
    </source>
</evidence>
<dbReference type="EMBL" id="CP103416">
    <property type="protein sequence ID" value="UVW35854.1"/>
    <property type="molecule type" value="Genomic_DNA"/>
</dbReference>
<dbReference type="PRINTS" id="PR00412">
    <property type="entry name" value="EPOXHYDRLASE"/>
</dbReference>
<sequence>MIIDSQTFLASGQFVDLPCGLRTHFIEIPGSDAAAKTVVFVHGSGPGASGWSNFQANIQEFADAGNRVVVYDLPGYGDTDKPTDAIYTLDYFVDHLRELLDHLTIDQAILVGNSLGGAISLGLTLAHPNRVTKLILMAAGGIEEREVYFAMSGIQAMVAYPMGSPAFTREVLGTLLERLVFDKRHVTEQLISQRWHILQQQNAQVLATMQIPNLTSRLKEIHCPVLAFWGREDEFCPVSGALTLQRECRQVKVITQSQCGHWVMVEHPEMFNREALEFIEGDQNGTH</sequence>
<accession>A0ABY5TRB4</accession>
<dbReference type="SUPFAM" id="SSF53474">
    <property type="entry name" value="alpha/beta-Hydrolases"/>
    <property type="match status" value="1"/>
</dbReference>
<dbReference type="InterPro" id="IPR029058">
    <property type="entry name" value="AB_hydrolase_fold"/>
</dbReference>
<evidence type="ECO:0000313" key="3">
    <source>
        <dbReference type="Proteomes" id="UP001059934"/>
    </source>
</evidence>
<dbReference type="GO" id="GO:0016787">
    <property type="term" value="F:hydrolase activity"/>
    <property type="evidence" value="ECO:0007669"/>
    <property type="project" value="UniProtKB-KW"/>
</dbReference>
<dbReference type="InterPro" id="IPR000639">
    <property type="entry name" value="Epox_hydrolase-like"/>
</dbReference>
<feature type="domain" description="AB hydrolase-1" evidence="1">
    <location>
        <begin position="37"/>
        <end position="268"/>
    </location>
</feature>
<dbReference type="Pfam" id="PF00561">
    <property type="entry name" value="Abhydrolase_1"/>
    <property type="match status" value="1"/>
</dbReference>
<dbReference type="Gene3D" id="3.40.50.1820">
    <property type="entry name" value="alpha/beta hydrolase"/>
    <property type="match status" value="1"/>
</dbReference>
<dbReference type="PANTHER" id="PTHR43689:SF8">
    <property type="entry name" value="ALPHA_BETA-HYDROLASES SUPERFAMILY PROTEIN"/>
    <property type="match status" value="1"/>
</dbReference>
<keyword evidence="2" id="KW-0378">Hydrolase</keyword>
<dbReference type="PANTHER" id="PTHR43689">
    <property type="entry name" value="HYDROLASE"/>
    <property type="match status" value="1"/>
</dbReference>
<keyword evidence="3" id="KW-1185">Reference proteome</keyword>
<gene>
    <name evidence="2" type="ORF">NYF23_04395</name>
</gene>
<name>A0ABY5TRB4_9GAMM</name>
<dbReference type="PRINTS" id="PR00111">
    <property type="entry name" value="ABHYDROLASE"/>
</dbReference>
<protein>
    <submittedName>
        <fullName evidence="2">Alpha/beta fold hydrolase</fullName>
    </submittedName>
</protein>